<dbReference type="PANTHER" id="PTHR11141:SF0">
    <property type="entry name" value="PROTEIN TRANSPORT PROTEIN SEC23"/>
    <property type="match status" value="1"/>
</dbReference>
<name>E4XH17_OIKDI</name>
<dbReference type="GO" id="GO:0030127">
    <property type="term" value="C:COPII vesicle coat"/>
    <property type="evidence" value="ECO:0007669"/>
    <property type="project" value="InterPro"/>
</dbReference>
<evidence type="ECO:0000256" key="9">
    <source>
        <dbReference type="ARBA" id="ARBA00023136"/>
    </source>
</evidence>
<evidence type="ECO:0000256" key="6">
    <source>
        <dbReference type="ARBA" id="ARBA00022833"/>
    </source>
</evidence>
<dbReference type="GO" id="GO:0006886">
    <property type="term" value="P:intracellular protein transport"/>
    <property type="evidence" value="ECO:0007669"/>
    <property type="project" value="InterPro"/>
</dbReference>
<keyword evidence="6 11" id="KW-0862">Zinc</keyword>
<evidence type="ECO:0000256" key="5">
    <source>
        <dbReference type="ARBA" id="ARBA00022824"/>
    </source>
</evidence>
<feature type="domain" description="Sec23/Sec24 trunk" evidence="14">
    <location>
        <begin position="128"/>
        <end position="382"/>
    </location>
</feature>
<feature type="domain" description="Sec23/Sec24 helical" evidence="15">
    <location>
        <begin position="512"/>
        <end position="610"/>
    </location>
</feature>
<dbReference type="GO" id="GO:0005096">
    <property type="term" value="F:GTPase activator activity"/>
    <property type="evidence" value="ECO:0007669"/>
    <property type="project" value="TreeGrafter"/>
</dbReference>
<dbReference type="OrthoDB" id="10256289at2759"/>
<keyword evidence="8 11" id="KW-0653">Protein transport</keyword>
<dbReference type="Pfam" id="PF00626">
    <property type="entry name" value="Gelsolin"/>
    <property type="match status" value="1"/>
</dbReference>
<keyword evidence="3 11" id="KW-0813">Transport</keyword>
<keyword evidence="19" id="KW-1185">Reference proteome</keyword>
<keyword evidence="4 11" id="KW-0479">Metal-binding</keyword>
<reference evidence="17" key="1">
    <citation type="journal article" date="2010" name="Science">
        <title>Plasticity of animal genome architecture unmasked by rapid evolution of a pelagic tunicate.</title>
        <authorList>
            <person name="Denoeud F."/>
            <person name="Henriet S."/>
            <person name="Mungpakdee S."/>
            <person name="Aury J.M."/>
            <person name="Da Silva C."/>
            <person name="Brinkmann H."/>
            <person name="Mikhaleva J."/>
            <person name="Olsen L.C."/>
            <person name="Jubin C."/>
            <person name="Canestro C."/>
            <person name="Bouquet J.M."/>
            <person name="Danks G."/>
            <person name="Poulain J."/>
            <person name="Campsteijn C."/>
            <person name="Adamski M."/>
            <person name="Cross I."/>
            <person name="Yadetie F."/>
            <person name="Muffato M."/>
            <person name="Louis A."/>
            <person name="Butcher S."/>
            <person name="Tsagkogeorga G."/>
            <person name="Konrad A."/>
            <person name="Singh S."/>
            <person name="Jensen M.F."/>
            <person name="Cong E.H."/>
            <person name="Eikeseth-Otteraa H."/>
            <person name="Noel B."/>
            <person name="Anthouard V."/>
            <person name="Porcel B.M."/>
            <person name="Kachouri-Lafond R."/>
            <person name="Nishino A."/>
            <person name="Ugolini M."/>
            <person name="Chourrout P."/>
            <person name="Nishida H."/>
            <person name="Aasland R."/>
            <person name="Huzurbazar S."/>
            <person name="Westhof E."/>
            <person name="Delsuc F."/>
            <person name="Lehrach H."/>
            <person name="Reinhardt R."/>
            <person name="Weissenbach J."/>
            <person name="Roy S.W."/>
            <person name="Artiguenave F."/>
            <person name="Postlethwait J.H."/>
            <person name="Manak J.R."/>
            <person name="Thompson E.M."/>
            <person name="Jaillon O."/>
            <person name="Du Pasquier L."/>
            <person name="Boudinot P."/>
            <person name="Liberles D.A."/>
            <person name="Volff J.N."/>
            <person name="Philippe H."/>
            <person name="Lenhard B."/>
            <person name="Roest Crollius H."/>
            <person name="Wincker P."/>
            <person name="Chourrout D."/>
        </authorList>
    </citation>
    <scope>NUCLEOTIDE SEQUENCE [LARGE SCALE GENOMIC DNA]</scope>
</reference>
<feature type="domain" description="Sec23/Sec24 beta-sandwich" evidence="16">
    <location>
        <begin position="395"/>
        <end position="498"/>
    </location>
</feature>
<dbReference type="InterPro" id="IPR037364">
    <property type="entry name" value="Sec23"/>
</dbReference>
<dbReference type="EMBL" id="FN653050">
    <property type="protein sequence ID" value="CBY09965.1"/>
    <property type="molecule type" value="Genomic_DNA"/>
</dbReference>
<evidence type="ECO:0000256" key="1">
    <source>
        <dbReference type="ARBA" id="ARBA00004514"/>
    </source>
</evidence>
<evidence type="ECO:0000313" key="17">
    <source>
        <dbReference type="EMBL" id="CBY09965.1"/>
    </source>
</evidence>
<dbReference type="InterPro" id="IPR006896">
    <property type="entry name" value="Sec23/24_trunk_dom"/>
</dbReference>
<dbReference type="FunFam" id="2.30.30.380:FF:000001">
    <property type="entry name" value="Protein transport protein SEC23"/>
    <property type="match status" value="1"/>
</dbReference>
<evidence type="ECO:0000259" key="15">
    <source>
        <dbReference type="Pfam" id="PF04815"/>
    </source>
</evidence>
<dbReference type="SUPFAM" id="SSF53300">
    <property type="entry name" value="vWA-like"/>
    <property type="match status" value="1"/>
</dbReference>
<keyword evidence="10 11" id="KW-0968">Cytoplasmic vesicle</keyword>
<dbReference type="FunFam" id="3.40.20.10:FF:000003">
    <property type="entry name" value="Protein transport protein SEC23"/>
    <property type="match status" value="1"/>
</dbReference>
<organism evidence="17">
    <name type="scientific">Oikopleura dioica</name>
    <name type="common">Tunicate</name>
    <dbReference type="NCBI Taxonomy" id="34765"/>
    <lineage>
        <taxon>Eukaryota</taxon>
        <taxon>Metazoa</taxon>
        <taxon>Chordata</taxon>
        <taxon>Tunicata</taxon>
        <taxon>Appendicularia</taxon>
        <taxon>Copelata</taxon>
        <taxon>Oikopleuridae</taxon>
        <taxon>Oikopleura</taxon>
    </lineage>
</organism>
<dbReference type="SUPFAM" id="SSF81811">
    <property type="entry name" value="Helical domain of Sec23/24"/>
    <property type="match status" value="1"/>
</dbReference>
<sequence>MATFADFIQAEEDRDGVRLSWNVWPASRLEATRNVIPVGALYTPLKSRPDLPPIKYNPVLCPRCSAVLNPFCQVDYAAKIWACNFCFNRNPFPQSYAGATEQHRPCELIPHFTTIEYTLPQQRPMPGPVFLFVVDTCMHEDELQSLKDNLIMSLSMIPKHALVGLVTFGRMVQVHELGTEGISKSYVFRGTKDVDAKKLQAMLQLGQAQGQSNQEQLPPSFRFLRPLSQCEQNLEELIGEIQRDPWPVPVGKRALRSLGVALSLSASLLGITYPNVAGRIMVFTAGPATQGPGMVIDENQAQVIRGWHDIEKDNCPYMKKAQKFFDSVADRAAVNGHAIDLWGCALDQVGMHEMKNCIVGTGGYMIMADSFKSSLFIQSWKRIWESNESGQLDMAFNATVEVKTSREVKLCGMIGAGSSLKVNSASVSENEIGIGGTCQFRVPALDSNTTLAMFLEVVNQHNQPIPQGGKGVVQFVTRYTHPSGEIRVRVTTLARAWADPNTGTEYIQAGFDQEAASVLMGRWATFRALTDDGPDVLRWLDRTLIRLCQRFGQYAKDNSESFRFPETFSMYPQFMFHLRRSSQLQVFGHSPDESAYFRYQLAIQPLSECLLMIQPALFAYSFNGPPEPVLLDSTSIQPDRILLLDTFFQVLIYHGETIHQWKVAKYHEQPEYATFAQLMQAPVEDSQETLSERFPIPRYVETYHDHSQARFLLAKVNPSTTHNNMGWGAESSAPVLTDDVSLQVFMDHLKKLAVSSAN</sequence>
<comment type="subcellular location">
    <subcellularLocation>
        <location evidence="1">Cytoplasm</location>
        <location evidence="1">Cytosol</location>
    </subcellularLocation>
    <subcellularLocation>
        <location evidence="11">Cytoplasmic vesicle</location>
        <location evidence="11">COPII-coated vesicle membrane</location>
        <topology evidence="11">Peripheral membrane protein</topology>
        <orientation evidence="11">Cytoplasmic side</orientation>
    </subcellularLocation>
    <subcellularLocation>
        <location evidence="11">Endoplasmic reticulum membrane</location>
        <topology evidence="11">Peripheral membrane protein</topology>
        <orientation evidence="11">Cytoplasmic side</orientation>
    </subcellularLocation>
</comment>
<dbReference type="InterPro" id="IPR006895">
    <property type="entry name" value="Znf_Sec23_Sec24"/>
</dbReference>
<dbReference type="Pfam" id="PF08033">
    <property type="entry name" value="Sec23_BS"/>
    <property type="match status" value="1"/>
</dbReference>
<dbReference type="Gene3D" id="2.60.40.1670">
    <property type="entry name" value="beta-sandwich domain of Sec23/24"/>
    <property type="match status" value="1"/>
</dbReference>
<dbReference type="GO" id="GO:0005789">
    <property type="term" value="C:endoplasmic reticulum membrane"/>
    <property type="evidence" value="ECO:0007669"/>
    <property type="project" value="UniProtKB-SubCell"/>
</dbReference>
<evidence type="ECO:0000256" key="4">
    <source>
        <dbReference type="ARBA" id="ARBA00022723"/>
    </source>
</evidence>
<evidence type="ECO:0000259" key="16">
    <source>
        <dbReference type="Pfam" id="PF08033"/>
    </source>
</evidence>
<dbReference type="Pfam" id="PF04810">
    <property type="entry name" value="zf-Sec23_Sec24"/>
    <property type="match status" value="1"/>
</dbReference>
<dbReference type="Pfam" id="PF04815">
    <property type="entry name" value="Sec23_helical"/>
    <property type="match status" value="1"/>
</dbReference>
<gene>
    <name evidence="17" type="ORF">GSOID_T00010783001</name>
    <name evidence="18" type="ORF">GSOID_T00023417001</name>
</gene>
<dbReference type="InterPro" id="IPR007123">
    <property type="entry name" value="Gelsolin-like_dom"/>
</dbReference>
<evidence type="ECO:0000256" key="3">
    <source>
        <dbReference type="ARBA" id="ARBA00022448"/>
    </source>
</evidence>
<dbReference type="InterPro" id="IPR036180">
    <property type="entry name" value="Gelsolin-like_dom_sf"/>
</dbReference>
<evidence type="ECO:0000256" key="2">
    <source>
        <dbReference type="ARBA" id="ARBA00009210"/>
    </source>
</evidence>
<dbReference type="GO" id="GO:0070971">
    <property type="term" value="C:endoplasmic reticulum exit site"/>
    <property type="evidence" value="ECO:0007669"/>
    <property type="project" value="TreeGrafter"/>
</dbReference>
<feature type="domain" description="Gelsolin-like" evidence="12">
    <location>
        <begin position="626"/>
        <end position="712"/>
    </location>
</feature>
<dbReference type="SUPFAM" id="SSF82754">
    <property type="entry name" value="C-terminal, gelsolin-like domain of Sec23/24"/>
    <property type="match status" value="1"/>
</dbReference>
<proteinExistence type="inferred from homology"/>
<dbReference type="FunFam" id="2.60.40.1670:FF:000006">
    <property type="entry name" value="Protein transport protein SEC23"/>
    <property type="match status" value="1"/>
</dbReference>
<evidence type="ECO:0000259" key="14">
    <source>
        <dbReference type="Pfam" id="PF04811"/>
    </source>
</evidence>
<dbReference type="InterPro" id="IPR036175">
    <property type="entry name" value="Sec23/24_helical_dom_sf"/>
</dbReference>
<dbReference type="InterPro" id="IPR006900">
    <property type="entry name" value="Sec23/24_helical_dom"/>
</dbReference>
<dbReference type="GO" id="GO:0090110">
    <property type="term" value="P:COPII-coated vesicle cargo loading"/>
    <property type="evidence" value="ECO:0007669"/>
    <property type="project" value="TreeGrafter"/>
</dbReference>
<dbReference type="InterPro" id="IPR012990">
    <property type="entry name" value="Beta-sandwich_Sec23_24"/>
</dbReference>
<evidence type="ECO:0000313" key="19">
    <source>
        <dbReference type="Proteomes" id="UP000001307"/>
    </source>
</evidence>
<feature type="domain" description="Zinc finger Sec23/Sec24-type" evidence="13">
    <location>
        <begin position="58"/>
        <end position="96"/>
    </location>
</feature>
<dbReference type="FunCoup" id="E4XH17">
    <property type="interactions" value="559"/>
</dbReference>
<evidence type="ECO:0000256" key="11">
    <source>
        <dbReference type="RuleBase" id="RU365030"/>
    </source>
</evidence>
<comment type="function">
    <text evidence="11">Component of the coat protein complex II (COPII) which promotes the formation of transport vesicles from the endoplasmic reticulum (ER). The coat has two main functions, the physical deformation of the endoplasmic reticulum membrane into vesicles and the selection of cargo molecules.</text>
</comment>
<dbReference type="InParanoid" id="E4XH17"/>
<dbReference type="InterPro" id="IPR036465">
    <property type="entry name" value="vWFA_dom_sf"/>
</dbReference>
<dbReference type="Proteomes" id="UP000011014">
    <property type="component" value="Unassembled WGS sequence"/>
</dbReference>
<evidence type="ECO:0000256" key="7">
    <source>
        <dbReference type="ARBA" id="ARBA00022892"/>
    </source>
</evidence>
<dbReference type="FunFam" id="3.40.50.410:FF:000008">
    <property type="entry name" value="Protein transport protein SEC23"/>
    <property type="match status" value="1"/>
</dbReference>
<keyword evidence="7 11" id="KW-0931">ER-Golgi transport</keyword>
<dbReference type="Gene3D" id="3.40.50.410">
    <property type="entry name" value="von Willebrand factor, type A domain"/>
    <property type="match status" value="1"/>
</dbReference>
<dbReference type="Gene3D" id="2.30.30.380">
    <property type="entry name" value="Zn-finger domain of Sec23/24"/>
    <property type="match status" value="1"/>
</dbReference>
<dbReference type="InterPro" id="IPR036174">
    <property type="entry name" value="Znf_Sec23_Sec24_sf"/>
</dbReference>
<dbReference type="EMBL" id="FN656396">
    <property type="protein sequence ID" value="CBY41352.1"/>
    <property type="molecule type" value="Genomic_DNA"/>
</dbReference>
<dbReference type="Gene3D" id="1.20.120.730">
    <property type="entry name" value="Sec23/Sec24 helical domain"/>
    <property type="match status" value="1"/>
</dbReference>
<dbReference type="Proteomes" id="UP000001307">
    <property type="component" value="Unassembled WGS sequence"/>
</dbReference>
<dbReference type="Gene3D" id="3.40.20.10">
    <property type="entry name" value="Severin"/>
    <property type="match status" value="1"/>
</dbReference>
<evidence type="ECO:0000259" key="13">
    <source>
        <dbReference type="Pfam" id="PF04810"/>
    </source>
</evidence>
<comment type="similarity">
    <text evidence="2 11">Belongs to the SEC23/SEC24 family. SEC23 subfamily.</text>
</comment>
<dbReference type="InterPro" id="IPR029006">
    <property type="entry name" value="ADF-H/Gelsolin-like_dom_sf"/>
</dbReference>
<dbReference type="GO" id="GO:0005829">
    <property type="term" value="C:cytosol"/>
    <property type="evidence" value="ECO:0007669"/>
    <property type="project" value="UniProtKB-SubCell"/>
</dbReference>
<dbReference type="Pfam" id="PF04811">
    <property type="entry name" value="Sec23_trunk"/>
    <property type="match status" value="1"/>
</dbReference>
<protein>
    <recommendedName>
        <fullName evidence="11">Protein transport protein SEC23</fullName>
    </recommendedName>
</protein>
<dbReference type="SUPFAM" id="SSF81995">
    <property type="entry name" value="beta-sandwich domain of Sec23/24"/>
    <property type="match status" value="1"/>
</dbReference>
<dbReference type="CDD" id="cd11287">
    <property type="entry name" value="Sec23_C"/>
    <property type="match status" value="1"/>
</dbReference>
<dbReference type="InterPro" id="IPR037550">
    <property type="entry name" value="Sec23_C"/>
</dbReference>
<evidence type="ECO:0000313" key="18">
    <source>
        <dbReference type="EMBL" id="CBY41352.1"/>
    </source>
</evidence>
<evidence type="ECO:0000256" key="8">
    <source>
        <dbReference type="ARBA" id="ARBA00022927"/>
    </source>
</evidence>
<keyword evidence="11" id="KW-0963">Cytoplasm</keyword>
<evidence type="ECO:0000256" key="10">
    <source>
        <dbReference type="ARBA" id="ARBA00023329"/>
    </source>
</evidence>
<dbReference type="SUPFAM" id="SSF82919">
    <property type="entry name" value="Zn-finger domain of Sec23/24"/>
    <property type="match status" value="1"/>
</dbReference>
<accession>E4XH17</accession>
<dbReference type="PANTHER" id="PTHR11141">
    <property type="entry name" value="PROTEIN TRANSPORT PROTEIN SEC23"/>
    <property type="match status" value="1"/>
</dbReference>
<keyword evidence="5 11" id="KW-0256">Endoplasmic reticulum</keyword>
<evidence type="ECO:0000259" key="12">
    <source>
        <dbReference type="Pfam" id="PF00626"/>
    </source>
</evidence>
<dbReference type="GO" id="GO:0008270">
    <property type="term" value="F:zinc ion binding"/>
    <property type="evidence" value="ECO:0007669"/>
    <property type="project" value="InterPro"/>
</dbReference>
<keyword evidence="9 11" id="KW-0472">Membrane</keyword>
<dbReference type="AlphaFoldDB" id="E4XH17"/>